<evidence type="ECO:0000313" key="2">
    <source>
        <dbReference type="Proteomes" id="UP000239757"/>
    </source>
</evidence>
<dbReference type="Proteomes" id="UP000239757">
    <property type="component" value="Unassembled WGS sequence"/>
</dbReference>
<gene>
    <name evidence="1" type="ORF">GOBAR_AA04343</name>
</gene>
<name>A0A2P5YKV9_GOSBA</name>
<accession>A0A2P5YKV9</accession>
<protein>
    <submittedName>
        <fullName evidence="1">Uncharacterized protein</fullName>
    </submittedName>
</protein>
<reference evidence="1 2" key="1">
    <citation type="submission" date="2015-01" db="EMBL/GenBank/DDBJ databases">
        <title>Genome of allotetraploid Gossypium barbadense reveals genomic plasticity and fiber elongation in cotton evolution.</title>
        <authorList>
            <person name="Chen X."/>
            <person name="Liu X."/>
            <person name="Zhao B."/>
            <person name="Zheng H."/>
            <person name="Hu Y."/>
            <person name="Lu G."/>
            <person name="Yang C."/>
            <person name="Chen J."/>
            <person name="Shan C."/>
            <person name="Zhang L."/>
            <person name="Zhou Y."/>
            <person name="Wang L."/>
            <person name="Guo W."/>
            <person name="Bai Y."/>
            <person name="Ruan J."/>
            <person name="Shangguan X."/>
            <person name="Mao Y."/>
            <person name="Jiang J."/>
            <person name="Zhu Y."/>
            <person name="Lei J."/>
            <person name="Kang H."/>
            <person name="Chen S."/>
            <person name="He X."/>
            <person name="Wang R."/>
            <person name="Wang Y."/>
            <person name="Chen J."/>
            <person name="Wang L."/>
            <person name="Yu S."/>
            <person name="Wang B."/>
            <person name="Wei J."/>
            <person name="Song S."/>
            <person name="Lu X."/>
            <person name="Gao Z."/>
            <person name="Gu W."/>
            <person name="Deng X."/>
            <person name="Ma D."/>
            <person name="Wang S."/>
            <person name="Liang W."/>
            <person name="Fang L."/>
            <person name="Cai C."/>
            <person name="Zhu X."/>
            <person name="Zhou B."/>
            <person name="Zhang Y."/>
            <person name="Chen Z."/>
            <person name="Xu S."/>
            <person name="Zhu R."/>
            <person name="Wang S."/>
            <person name="Zhang T."/>
            <person name="Zhao G."/>
        </authorList>
    </citation>
    <scope>NUCLEOTIDE SEQUENCE [LARGE SCALE GENOMIC DNA]</scope>
    <source>
        <strain evidence="2">cv. Xinhai21</strain>
        <tissue evidence="1">Leaf</tissue>
    </source>
</reference>
<sequence length="119" mass="13336">MRDAISCHGRTTWPWASLLKQHEYETRPCLETVVETARPCPPTVVEPVKIARACAFIHGRGISERRMTRPCNMAVLHDCHVLPDYHDNFFADTVVVEPTSTTIGVSSFNLIIALANYSP</sequence>
<organism evidence="1 2">
    <name type="scientific">Gossypium barbadense</name>
    <name type="common">Sea Island cotton</name>
    <name type="synonym">Hibiscus barbadensis</name>
    <dbReference type="NCBI Taxonomy" id="3634"/>
    <lineage>
        <taxon>Eukaryota</taxon>
        <taxon>Viridiplantae</taxon>
        <taxon>Streptophyta</taxon>
        <taxon>Embryophyta</taxon>
        <taxon>Tracheophyta</taxon>
        <taxon>Spermatophyta</taxon>
        <taxon>Magnoliopsida</taxon>
        <taxon>eudicotyledons</taxon>
        <taxon>Gunneridae</taxon>
        <taxon>Pentapetalae</taxon>
        <taxon>rosids</taxon>
        <taxon>malvids</taxon>
        <taxon>Malvales</taxon>
        <taxon>Malvaceae</taxon>
        <taxon>Malvoideae</taxon>
        <taxon>Gossypium</taxon>
    </lineage>
</organism>
<dbReference type="EMBL" id="KZ663051">
    <property type="protein sequence ID" value="PPS16235.1"/>
    <property type="molecule type" value="Genomic_DNA"/>
</dbReference>
<dbReference type="AlphaFoldDB" id="A0A2P5YKV9"/>
<proteinExistence type="predicted"/>
<evidence type="ECO:0000313" key="1">
    <source>
        <dbReference type="EMBL" id="PPS16235.1"/>
    </source>
</evidence>